<dbReference type="AlphaFoldDB" id="A0A813JCV0"/>
<dbReference type="EMBL" id="CAJNNW010029040">
    <property type="protein sequence ID" value="CAE8698739.1"/>
    <property type="molecule type" value="Genomic_DNA"/>
</dbReference>
<dbReference type="Proteomes" id="UP000626109">
    <property type="component" value="Unassembled WGS sequence"/>
</dbReference>
<dbReference type="GO" id="GO:0003743">
    <property type="term" value="F:translation initiation factor activity"/>
    <property type="evidence" value="ECO:0007669"/>
    <property type="project" value="UniProtKB-KW"/>
</dbReference>
<dbReference type="PANTHER" id="PTHR10540">
    <property type="entry name" value="EUKARYOTIC TRANSLATION INITIATION FACTOR 3 SUBUNIT F-RELATED"/>
    <property type="match status" value="1"/>
</dbReference>
<evidence type="ECO:0000256" key="3">
    <source>
        <dbReference type="ARBA" id="ARBA00022917"/>
    </source>
</evidence>
<dbReference type="InterPro" id="IPR027531">
    <property type="entry name" value="eIF3f"/>
</dbReference>
<keyword evidence="1" id="KW-0963">Cytoplasm</keyword>
<dbReference type="SMART" id="SM00232">
    <property type="entry name" value="JAB_MPN"/>
    <property type="match status" value="1"/>
</dbReference>
<proteinExistence type="predicted"/>
<protein>
    <recommendedName>
        <fullName evidence="4">MPN domain-containing protein</fullName>
    </recommendedName>
</protein>
<sequence length="336" mass="36474">MAAAQATSAMWGLPDKRNKGLAPKCFNIASRVQKSSVEQPLSVRIHPVAVLKVLDAFVRRPEGAKRTIGTLLGWISEGSVVDITDSFPVVHKDTDEGVLMDQDYHKKMLELRQKVSPREVVVGWFSTGDEINATSAVIHAFYCTKESAFSPAAVLPGPLHLLIDTSMTAKLMTAEPSFGIKAFVNVRTTVAESLLQFHEVPLRVQTSAAEKSGISQLMHARRAARESQAAGETATKDISSLDGFQGGLKELLGLFRRIQEYVKAVKDGKISGDLCVGRGLTSALLAEPVIDVEAVENLCQGSLQDALMVVYLSNLTRTQITIAEKINSQYTSTDAY</sequence>
<evidence type="ECO:0000259" key="4">
    <source>
        <dbReference type="PROSITE" id="PS50249"/>
    </source>
</evidence>
<dbReference type="InterPro" id="IPR037518">
    <property type="entry name" value="MPN"/>
</dbReference>
<dbReference type="PROSITE" id="PS50249">
    <property type="entry name" value="MPN"/>
    <property type="match status" value="1"/>
</dbReference>
<name>A0A813JCV0_POLGL</name>
<dbReference type="CDD" id="cd08064">
    <property type="entry name" value="MPN_eIF3f"/>
    <property type="match status" value="1"/>
</dbReference>
<dbReference type="InterPro" id="IPR000555">
    <property type="entry name" value="JAMM/MPN+_dom"/>
</dbReference>
<evidence type="ECO:0000256" key="1">
    <source>
        <dbReference type="ARBA" id="ARBA00022490"/>
    </source>
</evidence>
<reference evidence="5" key="1">
    <citation type="submission" date="2021-02" db="EMBL/GenBank/DDBJ databases">
        <authorList>
            <person name="Dougan E. K."/>
            <person name="Rhodes N."/>
            <person name="Thang M."/>
            <person name="Chan C."/>
        </authorList>
    </citation>
    <scope>NUCLEOTIDE SEQUENCE</scope>
</reference>
<dbReference type="Gene3D" id="3.40.140.10">
    <property type="entry name" value="Cytidine Deaminase, domain 2"/>
    <property type="match status" value="1"/>
</dbReference>
<dbReference type="EMBL" id="CAJNNW010025280">
    <property type="protein sequence ID" value="CAE8676673.1"/>
    <property type="molecule type" value="Genomic_DNA"/>
</dbReference>
<dbReference type="GO" id="GO:0071541">
    <property type="term" value="C:eukaryotic translation initiation factor 3 complex, eIF3m"/>
    <property type="evidence" value="ECO:0007669"/>
    <property type="project" value="TreeGrafter"/>
</dbReference>
<feature type="domain" description="MPN" evidence="4">
    <location>
        <begin position="43"/>
        <end position="178"/>
    </location>
</feature>
<organism evidence="5 7">
    <name type="scientific">Polarella glacialis</name>
    <name type="common">Dinoflagellate</name>
    <dbReference type="NCBI Taxonomy" id="89957"/>
    <lineage>
        <taxon>Eukaryota</taxon>
        <taxon>Sar</taxon>
        <taxon>Alveolata</taxon>
        <taxon>Dinophyceae</taxon>
        <taxon>Suessiales</taxon>
        <taxon>Suessiaceae</taxon>
        <taxon>Polarella</taxon>
    </lineage>
</organism>
<evidence type="ECO:0000313" key="5">
    <source>
        <dbReference type="EMBL" id="CAE8676673.1"/>
    </source>
</evidence>
<accession>A0A813JCV0</accession>
<dbReference type="InterPro" id="IPR024969">
    <property type="entry name" value="EIF3F/CSN6-like_C"/>
</dbReference>
<dbReference type="Pfam" id="PF13012">
    <property type="entry name" value="MitMem_reg"/>
    <property type="match status" value="1"/>
</dbReference>
<dbReference type="GO" id="GO:0031369">
    <property type="term" value="F:translation initiation factor binding"/>
    <property type="evidence" value="ECO:0007669"/>
    <property type="project" value="InterPro"/>
</dbReference>
<evidence type="ECO:0000313" key="6">
    <source>
        <dbReference type="EMBL" id="CAE8698739.1"/>
    </source>
</evidence>
<gene>
    <name evidence="5" type="ORF">PGLA2088_LOCUS19980</name>
    <name evidence="6" type="ORF">PGLA2088_LOCUS30880</name>
</gene>
<dbReference type="PANTHER" id="PTHR10540:SF6">
    <property type="entry name" value="EUKARYOTIC TRANSLATION INITIATION FACTOR 3 SUBUNIT F"/>
    <property type="match status" value="1"/>
</dbReference>
<comment type="caution">
    <text evidence="5">The sequence shown here is derived from an EMBL/GenBank/DDBJ whole genome shotgun (WGS) entry which is preliminary data.</text>
</comment>
<dbReference type="Pfam" id="PF01398">
    <property type="entry name" value="JAB"/>
    <property type="match status" value="1"/>
</dbReference>
<evidence type="ECO:0000313" key="7">
    <source>
        <dbReference type="Proteomes" id="UP000626109"/>
    </source>
</evidence>
<keyword evidence="2" id="KW-0396">Initiation factor</keyword>
<evidence type="ECO:0000256" key="2">
    <source>
        <dbReference type="ARBA" id="ARBA00022540"/>
    </source>
</evidence>
<dbReference type="GO" id="GO:0008237">
    <property type="term" value="F:metallopeptidase activity"/>
    <property type="evidence" value="ECO:0007669"/>
    <property type="project" value="InterPro"/>
</dbReference>
<keyword evidence="3" id="KW-0648">Protein biosynthesis</keyword>